<dbReference type="Proteomes" id="UP000596661">
    <property type="component" value="Chromosome 9"/>
</dbReference>
<dbReference type="InterPro" id="IPR036691">
    <property type="entry name" value="Endo/exonu/phosph_ase_sf"/>
</dbReference>
<reference evidence="1" key="2">
    <citation type="submission" date="2021-03" db="UniProtKB">
        <authorList>
            <consortium name="EnsemblPlants"/>
        </authorList>
    </citation>
    <scope>IDENTIFICATION</scope>
</reference>
<dbReference type="EnsemblPlants" id="evm.model.09.1386">
    <property type="protein sequence ID" value="cds.evm.model.09.1386"/>
    <property type="gene ID" value="evm.TU.09.1386"/>
</dbReference>
<evidence type="ECO:0008006" key="3">
    <source>
        <dbReference type="Google" id="ProtNLM"/>
    </source>
</evidence>
<dbReference type="EMBL" id="UZAU01000768">
    <property type="status" value="NOT_ANNOTATED_CDS"/>
    <property type="molecule type" value="Genomic_DNA"/>
</dbReference>
<dbReference type="InterPro" id="IPR052343">
    <property type="entry name" value="Retrotransposon-Effector_Assoc"/>
</dbReference>
<proteinExistence type="predicted"/>
<dbReference type="AlphaFoldDB" id="A0A803QEA0"/>
<dbReference type="Gramene" id="evm.model.09.1386">
    <property type="protein sequence ID" value="cds.evm.model.09.1386"/>
    <property type="gene ID" value="evm.TU.09.1386"/>
</dbReference>
<name>A0A803QEA0_CANSA</name>
<dbReference type="SUPFAM" id="SSF56219">
    <property type="entry name" value="DNase I-like"/>
    <property type="match status" value="1"/>
</dbReference>
<accession>A0A803QEA0</accession>
<dbReference type="Gene3D" id="3.60.10.10">
    <property type="entry name" value="Endonuclease/exonuclease/phosphatase"/>
    <property type="match status" value="1"/>
</dbReference>
<sequence>MMASSSRNDFDLNEQYGQISLEDEEEGILIGGEDEGEEALFDDRWCLVGKFLAGRTFDFDAMRHMMASLWQLGKGIHGLKTGFMLEKVVRSVGAFDQPLEQVAKPYGIGMRAQMKKKNYLTGAQWLRTGKEDGGADGGGSVSKQKRDVGGDSILPRIMEIDRIYSGVNCDPMNFGKNKGIMGGKEGVANGKDAMGVKQLWLEGRSGGITLLWRVEKEVKVLEFGSMFIDVLICGNERGDWRLTGMHGEPNRSLRKKTWDLMNELNNKMNLPWYIIGDLNNVTSQGDKRGGNPYPNWLVGGFNEALAECSLHDLELCGYPYTWEKSRGTVDWVEVRIDRALVNQAWLDFFPFAKLYNLEISMSDHCPIHLVTNNNMVLMEWGKDYSGNFAKRVKDCKLEVKRWKKGRDAISVENYKLASGKLVEVLLQKELFWKQRSKQPWLCEASAADICGVMQSIPAAISNDHNLQLLEPVMEDEIRRALFQMHPDKSSGPDGMTSDFYQKSWNIVGGDIIKLVQNFFVSGSFPRDLNKTNIVLIPKKKQPQVMNDLGPISLCNVVYKIISKVLAIRIKQVLPFVISDNQSSFIPGRLISDNITIAFEIMHYLKRKRSGKEGYMALKLDMISYNVTHGAFTMGPINPSKGNQVDVVVDAAMISGSIWKTRNELLWQKKNRAALDVVKSARSVLATWKITNFESPHAYFATGDVTNSNIWAKPDHDTAKVNVDGAIFKAQQKFGFGWVARNSKWYSY</sequence>
<organism evidence="1 2">
    <name type="scientific">Cannabis sativa</name>
    <name type="common">Hemp</name>
    <name type="synonym">Marijuana</name>
    <dbReference type="NCBI Taxonomy" id="3483"/>
    <lineage>
        <taxon>Eukaryota</taxon>
        <taxon>Viridiplantae</taxon>
        <taxon>Streptophyta</taxon>
        <taxon>Embryophyta</taxon>
        <taxon>Tracheophyta</taxon>
        <taxon>Spermatophyta</taxon>
        <taxon>Magnoliopsida</taxon>
        <taxon>eudicotyledons</taxon>
        <taxon>Gunneridae</taxon>
        <taxon>Pentapetalae</taxon>
        <taxon>rosids</taxon>
        <taxon>fabids</taxon>
        <taxon>Rosales</taxon>
        <taxon>Cannabaceae</taxon>
        <taxon>Cannabis</taxon>
    </lineage>
</organism>
<dbReference type="PANTHER" id="PTHR46890">
    <property type="entry name" value="NON-LTR RETROLELEMENT REVERSE TRANSCRIPTASE-LIKE PROTEIN-RELATED"/>
    <property type="match status" value="1"/>
</dbReference>
<protein>
    <recommendedName>
        <fullName evidence="3">Reverse transcriptase domain-containing protein</fullName>
    </recommendedName>
</protein>
<evidence type="ECO:0000313" key="1">
    <source>
        <dbReference type="EnsemblPlants" id="cds.evm.model.09.1386"/>
    </source>
</evidence>
<keyword evidence="2" id="KW-1185">Reference proteome</keyword>
<reference evidence="1" key="1">
    <citation type="submission" date="2018-11" db="EMBL/GenBank/DDBJ databases">
        <authorList>
            <person name="Grassa J C."/>
        </authorList>
    </citation>
    <scope>NUCLEOTIDE SEQUENCE [LARGE SCALE GENOMIC DNA]</scope>
</reference>
<dbReference type="PANTHER" id="PTHR46890:SF48">
    <property type="entry name" value="RNA-DIRECTED DNA POLYMERASE"/>
    <property type="match status" value="1"/>
</dbReference>
<evidence type="ECO:0000313" key="2">
    <source>
        <dbReference type="Proteomes" id="UP000596661"/>
    </source>
</evidence>